<feature type="domain" description="4Fe-4S ferredoxin-type" evidence="2">
    <location>
        <begin position="709"/>
        <end position="739"/>
    </location>
</feature>
<dbReference type="Gene3D" id="3.80.10.10">
    <property type="entry name" value="Ribonuclease Inhibitor"/>
    <property type="match status" value="1"/>
</dbReference>
<gene>
    <name evidence="3" type="ORF">BG006_010692</name>
</gene>
<keyword evidence="1" id="KW-0732">Signal</keyword>
<dbReference type="InterPro" id="IPR017896">
    <property type="entry name" value="4Fe4S_Fe-S-bd"/>
</dbReference>
<evidence type="ECO:0000313" key="4">
    <source>
        <dbReference type="Proteomes" id="UP000696485"/>
    </source>
</evidence>
<accession>A0A9P5SDE9</accession>
<keyword evidence="4" id="KW-1185">Reference proteome</keyword>
<feature type="signal peptide" evidence="1">
    <location>
        <begin position="1"/>
        <end position="23"/>
    </location>
</feature>
<dbReference type="EMBL" id="JAAAUY010000863">
    <property type="protein sequence ID" value="KAF9325838.1"/>
    <property type="molecule type" value="Genomic_DNA"/>
</dbReference>
<reference evidence="3" key="1">
    <citation type="journal article" date="2020" name="Fungal Divers.">
        <title>Resolving the Mortierellaceae phylogeny through synthesis of multi-gene phylogenetics and phylogenomics.</title>
        <authorList>
            <person name="Vandepol N."/>
            <person name="Liber J."/>
            <person name="Desiro A."/>
            <person name="Na H."/>
            <person name="Kennedy M."/>
            <person name="Barry K."/>
            <person name="Grigoriev I.V."/>
            <person name="Miller A.N."/>
            <person name="O'Donnell K."/>
            <person name="Stajich J.E."/>
            <person name="Bonito G."/>
        </authorList>
    </citation>
    <scope>NUCLEOTIDE SEQUENCE</scope>
    <source>
        <strain evidence="3">NVP1</strain>
    </source>
</reference>
<evidence type="ECO:0000259" key="2">
    <source>
        <dbReference type="PROSITE" id="PS51379"/>
    </source>
</evidence>
<evidence type="ECO:0000256" key="1">
    <source>
        <dbReference type="SAM" id="SignalP"/>
    </source>
</evidence>
<dbReference type="PROSITE" id="PS51379">
    <property type="entry name" value="4FE4S_FER_2"/>
    <property type="match status" value="1"/>
</dbReference>
<organism evidence="3 4">
    <name type="scientific">Podila minutissima</name>
    <dbReference type="NCBI Taxonomy" id="64525"/>
    <lineage>
        <taxon>Eukaryota</taxon>
        <taxon>Fungi</taxon>
        <taxon>Fungi incertae sedis</taxon>
        <taxon>Mucoromycota</taxon>
        <taxon>Mortierellomycotina</taxon>
        <taxon>Mortierellomycetes</taxon>
        <taxon>Mortierellales</taxon>
        <taxon>Mortierellaceae</taxon>
        <taxon>Podila</taxon>
    </lineage>
</organism>
<sequence length="805" mass="90480">MTKSIFALAVATVALFCSIATDAALPSGKTLALRSATEYCLMLPSGPGQIIGESEDSAVAFCNKNISSARNTRMLPKGFIKSLHWVSNKSKGYVQITGRIDRSKYSLRASDGGGQYDIKAPSGTKCAGYPHYVELLEPDIQIYCLRCCKNKADCPLNSCILVNRHWHDAFLPILWSNTITFRTDPGSWWALHEYHDYSLYYHGQQGLLNHAHHIRALTCHGFNSLQFLYASSCVNLVEIYYVIDNTGCPGLNDLVDLMSVNPNLRAVTIDCVDLDDKAIETQLQGLLDYLDDTPFITSVSLAPSRPSSLPCPEKWRALWARLSSRVDLSNIHSLRIRISNLSRSNRAVSGGRPWPARESPVSVRVLDKPFRRVVPNGGGRWENEQRTQGCCSPSLTVLESNGCLELYALKFDIWEMLLPLFERSGHSSDTSDDGSHLLQDTGALGPALRQIFPKLRTLDILPWSMNNLGLEQFLFDMTGLSSLKLWIGFLHVAPLSVILSSHSETLSSLKIGKDITMVDFLSIVTRCPTLQDLAVSVIHHVPVPEVSPPWICKELCKLDIRLTYRSRASYYPGEDVETPNFDREIESAKQLAPSLLSQMGTLSCLQDLFVGVNREYVVEESPYFQLSLDPLYGLQPLAGLRRLKTFKVTGLVHNVGQDEIAWMKAHWPLLFSLELPILVDSEDGKGKIAASREEFDGQAPLEYQKWFPGLNILIPENCYGCSGCQSLYCPMDKFEESDYDYIGALDSEPVDMEEAIEDMSWDEYEREEAIWALDDNYHLSRHYNVHKSECSPIVSRRQQQRGHRY</sequence>
<dbReference type="AlphaFoldDB" id="A0A9P5SDE9"/>
<dbReference type="Proteomes" id="UP000696485">
    <property type="component" value="Unassembled WGS sequence"/>
</dbReference>
<proteinExistence type="predicted"/>
<dbReference type="InterPro" id="IPR032675">
    <property type="entry name" value="LRR_dom_sf"/>
</dbReference>
<comment type="caution">
    <text evidence="3">The sequence shown here is derived from an EMBL/GenBank/DDBJ whole genome shotgun (WGS) entry which is preliminary data.</text>
</comment>
<feature type="chain" id="PRO_5040478854" description="4Fe-4S ferredoxin-type domain-containing protein" evidence="1">
    <location>
        <begin position="24"/>
        <end position="805"/>
    </location>
</feature>
<name>A0A9P5SDE9_9FUNG</name>
<evidence type="ECO:0000313" key="3">
    <source>
        <dbReference type="EMBL" id="KAF9325838.1"/>
    </source>
</evidence>
<protein>
    <recommendedName>
        <fullName evidence="2">4Fe-4S ferredoxin-type domain-containing protein</fullName>
    </recommendedName>
</protein>